<reference evidence="1" key="1">
    <citation type="submission" date="2018-05" db="EMBL/GenBank/DDBJ databases">
        <authorList>
            <person name="Lanie J.A."/>
            <person name="Ng W.-L."/>
            <person name="Kazmierczak K.M."/>
            <person name="Andrzejewski T.M."/>
            <person name="Davidsen T.M."/>
            <person name="Wayne K.J."/>
            <person name="Tettelin H."/>
            <person name="Glass J.I."/>
            <person name="Rusch D."/>
            <person name="Podicherti R."/>
            <person name="Tsui H.-C.T."/>
            <person name="Winkler M.E."/>
        </authorList>
    </citation>
    <scope>NUCLEOTIDE SEQUENCE</scope>
</reference>
<evidence type="ECO:0000313" key="1">
    <source>
        <dbReference type="EMBL" id="SVA18736.1"/>
    </source>
</evidence>
<name>A0A381TRS3_9ZZZZ</name>
<protein>
    <submittedName>
        <fullName evidence="1">Uncharacterized protein</fullName>
    </submittedName>
</protein>
<gene>
    <name evidence="1" type="ORF">METZ01_LOCUS71590</name>
</gene>
<organism evidence="1">
    <name type="scientific">marine metagenome</name>
    <dbReference type="NCBI Taxonomy" id="408172"/>
    <lineage>
        <taxon>unclassified sequences</taxon>
        <taxon>metagenomes</taxon>
        <taxon>ecological metagenomes</taxon>
    </lineage>
</organism>
<dbReference type="EMBL" id="UINC01005053">
    <property type="protein sequence ID" value="SVA18736.1"/>
    <property type="molecule type" value="Genomic_DNA"/>
</dbReference>
<sequence>MNNTHKGCPNDVGKRHFTDYRPSKALYTDIKSNAEFRQYMQRNGEKIITSLRDLAIKENKCCACENPKFASETCSGKQSPGLPGVVDDNKTTYKNMNAF</sequence>
<proteinExistence type="predicted"/>
<accession>A0A381TRS3</accession>
<dbReference type="AlphaFoldDB" id="A0A381TRS3"/>